<keyword evidence="7" id="KW-1133">Transmembrane helix</keyword>
<dbReference type="SUPFAM" id="SSF48264">
    <property type="entry name" value="Cytochrome P450"/>
    <property type="match status" value="1"/>
</dbReference>
<evidence type="ECO:0000313" key="14">
    <source>
        <dbReference type="Proteomes" id="UP001370490"/>
    </source>
</evidence>
<dbReference type="InterPro" id="IPR050665">
    <property type="entry name" value="Cytochrome_P450_Monooxygen"/>
</dbReference>
<dbReference type="GO" id="GO:0005506">
    <property type="term" value="F:iron ion binding"/>
    <property type="evidence" value="ECO:0007669"/>
    <property type="project" value="InterPro"/>
</dbReference>
<dbReference type="InterPro" id="IPR036396">
    <property type="entry name" value="Cyt_P450_sf"/>
</dbReference>
<keyword evidence="14" id="KW-1185">Reference proteome</keyword>
<dbReference type="GO" id="GO:0030527">
    <property type="term" value="F:structural constituent of chromatin"/>
    <property type="evidence" value="ECO:0007669"/>
    <property type="project" value="InterPro"/>
</dbReference>
<name>A0AAN8Z3B1_9MAGN</name>
<protein>
    <submittedName>
        <fullName evidence="13">Histone H2A/H2B/H3</fullName>
    </submittedName>
</protein>
<keyword evidence="10" id="KW-0408">Iron</keyword>
<dbReference type="Proteomes" id="UP001370490">
    <property type="component" value="Unassembled WGS sequence"/>
</dbReference>
<keyword evidence="4" id="KW-0349">Heme</keyword>
<comment type="subcellular location">
    <subcellularLocation>
        <location evidence="1">Membrane</location>
    </subcellularLocation>
</comment>
<keyword evidence="5" id="KW-0812">Transmembrane</keyword>
<evidence type="ECO:0000256" key="10">
    <source>
        <dbReference type="ARBA" id="ARBA00023004"/>
    </source>
</evidence>
<dbReference type="Pfam" id="PF00067">
    <property type="entry name" value="p450"/>
    <property type="match status" value="1"/>
</dbReference>
<comment type="similarity">
    <text evidence="2">Belongs to the histone H3 family.</text>
</comment>
<gene>
    <name evidence="13" type="ORF">RJ641_017535</name>
</gene>
<keyword evidence="9" id="KW-0560">Oxidoreductase</keyword>
<accession>A0AAN8Z3B1</accession>
<dbReference type="AlphaFoldDB" id="A0AAN8Z3B1"/>
<sequence>MGVHIYFPFYLVYCDPKQCGEDAPEFKPERFAEAVSKASKDQTSYFPFGWGPRVCIRQNFALLEAKYAIVVILQKFWFEILPSDVHAFFEVLTLRPKFSAQIMLNKSTGGKARRKQLATKAARMSTLVMGGVKKPHKFKPGIVALREIRKYQKSTKLLIWKLLFHRSKVLQ</sequence>
<keyword evidence="12" id="KW-0472">Membrane</keyword>
<dbReference type="EMBL" id="JBAMMX010000022">
    <property type="protein sequence ID" value="KAK6919113.1"/>
    <property type="molecule type" value="Genomic_DNA"/>
</dbReference>
<organism evidence="13 14">
    <name type="scientific">Dillenia turbinata</name>
    <dbReference type="NCBI Taxonomy" id="194707"/>
    <lineage>
        <taxon>Eukaryota</taxon>
        <taxon>Viridiplantae</taxon>
        <taxon>Streptophyta</taxon>
        <taxon>Embryophyta</taxon>
        <taxon>Tracheophyta</taxon>
        <taxon>Spermatophyta</taxon>
        <taxon>Magnoliopsida</taxon>
        <taxon>eudicotyledons</taxon>
        <taxon>Gunneridae</taxon>
        <taxon>Pentapetalae</taxon>
        <taxon>Dilleniales</taxon>
        <taxon>Dilleniaceae</taxon>
        <taxon>Dillenia</taxon>
    </lineage>
</organism>
<dbReference type="GO" id="GO:0016705">
    <property type="term" value="F:oxidoreductase activity, acting on paired donors, with incorporation or reduction of molecular oxygen"/>
    <property type="evidence" value="ECO:0007669"/>
    <property type="project" value="InterPro"/>
</dbReference>
<dbReference type="InterPro" id="IPR009072">
    <property type="entry name" value="Histone-fold"/>
</dbReference>
<dbReference type="PANTHER" id="PTHR24282:SF247">
    <property type="entry name" value="11-OXO-BETA-AMYRIN 30-OXIDASE-LIKE"/>
    <property type="match status" value="1"/>
</dbReference>
<keyword evidence="6" id="KW-0479">Metal-binding</keyword>
<dbReference type="GO" id="GO:0000786">
    <property type="term" value="C:nucleosome"/>
    <property type="evidence" value="ECO:0007669"/>
    <property type="project" value="InterPro"/>
</dbReference>
<evidence type="ECO:0000256" key="9">
    <source>
        <dbReference type="ARBA" id="ARBA00023002"/>
    </source>
</evidence>
<evidence type="ECO:0000256" key="5">
    <source>
        <dbReference type="ARBA" id="ARBA00022692"/>
    </source>
</evidence>
<dbReference type="GO" id="GO:0020037">
    <property type="term" value="F:heme binding"/>
    <property type="evidence" value="ECO:0007669"/>
    <property type="project" value="InterPro"/>
</dbReference>
<dbReference type="Gene3D" id="1.10.630.10">
    <property type="entry name" value="Cytochrome P450"/>
    <property type="match status" value="1"/>
</dbReference>
<dbReference type="PANTHER" id="PTHR24282">
    <property type="entry name" value="CYTOCHROME P450 FAMILY MEMBER"/>
    <property type="match status" value="1"/>
</dbReference>
<dbReference type="Gene3D" id="1.10.20.10">
    <property type="entry name" value="Histone, subunit A"/>
    <property type="match status" value="1"/>
</dbReference>
<evidence type="ECO:0000256" key="3">
    <source>
        <dbReference type="ARBA" id="ARBA00010617"/>
    </source>
</evidence>
<evidence type="ECO:0000256" key="1">
    <source>
        <dbReference type="ARBA" id="ARBA00004370"/>
    </source>
</evidence>
<reference evidence="13 14" key="1">
    <citation type="submission" date="2023-12" db="EMBL/GenBank/DDBJ databases">
        <title>A high-quality genome assembly for Dillenia turbinata (Dilleniales).</title>
        <authorList>
            <person name="Chanderbali A."/>
        </authorList>
    </citation>
    <scope>NUCLEOTIDE SEQUENCE [LARGE SCALE GENOMIC DNA]</scope>
    <source>
        <strain evidence="13">LSX21</strain>
        <tissue evidence="13">Leaf</tissue>
    </source>
</reference>
<keyword evidence="11" id="KW-0503">Monooxygenase</keyword>
<evidence type="ECO:0000256" key="11">
    <source>
        <dbReference type="ARBA" id="ARBA00023033"/>
    </source>
</evidence>
<dbReference type="GO" id="GO:0004497">
    <property type="term" value="F:monooxygenase activity"/>
    <property type="evidence" value="ECO:0007669"/>
    <property type="project" value="UniProtKB-KW"/>
</dbReference>
<evidence type="ECO:0000256" key="8">
    <source>
        <dbReference type="ARBA" id="ARBA00022990"/>
    </source>
</evidence>
<evidence type="ECO:0000256" key="7">
    <source>
        <dbReference type="ARBA" id="ARBA00022989"/>
    </source>
</evidence>
<evidence type="ECO:0000313" key="13">
    <source>
        <dbReference type="EMBL" id="KAK6919113.1"/>
    </source>
</evidence>
<dbReference type="GO" id="GO:0016020">
    <property type="term" value="C:membrane"/>
    <property type="evidence" value="ECO:0007669"/>
    <property type="project" value="UniProtKB-SubCell"/>
</dbReference>
<evidence type="ECO:0000256" key="6">
    <source>
        <dbReference type="ARBA" id="ARBA00022723"/>
    </source>
</evidence>
<dbReference type="InterPro" id="IPR001128">
    <property type="entry name" value="Cyt_P450"/>
</dbReference>
<dbReference type="InterPro" id="IPR000164">
    <property type="entry name" value="Histone_H3/CENP-A"/>
</dbReference>
<evidence type="ECO:0000256" key="2">
    <source>
        <dbReference type="ARBA" id="ARBA00010343"/>
    </source>
</evidence>
<comment type="caution">
    <text evidence="13">The sequence shown here is derived from an EMBL/GenBank/DDBJ whole genome shotgun (WGS) entry which is preliminary data.</text>
</comment>
<keyword evidence="8" id="KW-0007">Acetylation</keyword>
<evidence type="ECO:0000256" key="12">
    <source>
        <dbReference type="ARBA" id="ARBA00023136"/>
    </source>
</evidence>
<proteinExistence type="inferred from homology"/>
<evidence type="ECO:0000256" key="4">
    <source>
        <dbReference type="ARBA" id="ARBA00022617"/>
    </source>
</evidence>
<dbReference type="PRINTS" id="PR00622">
    <property type="entry name" value="HISTONEH3"/>
</dbReference>
<comment type="similarity">
    <text evidence="3">Belongs to the cytochrome P450 family.</text>
</comment>
<dbReference type="GO" id="GO:0046982">
    <property type="term" value="F:protein heterodimerization activity"/>
    <property type="evidence" value="ECO:0007669"/>
    <property type="project" value="InterPro"/>
</dbReference>
<dbReference type="GO" id="GO:0003677">
    <property type="term" value="F:DNA binding"/>
    <property type="evidence" value="ECO:0007669"/>
    <property type="project" value="InterPro"/>
</dbReference>
<dbReference type="SUPFAM" id="SSF47113">
    <property type="entry name" value="Histone-fold"/>
    <property type="match status" value="1"/>
</dbReference>